<dbReference type="GO" id="GO:0016787">
    <property type="term" value="F:hydrolase activity"/>
    <property type="evidence" value="ECO:0007669"/>
    <property type="project" value="UniProtKB-KW"/>
</dbReference>
<dbReference type="GO" id="GO:0000166">
    <property type="term" value="F:nucleotide binding"/>
    <property type="evidence" value="ECO:0007669"/>
    <property type="project" value="UniProtKB-KW"/>
</dbReference>
<accession>A0A7G1HXU9</accession>
<dbReference type="InterPro" id="IPR004843">
    <property type="entry name" value="Calcineurin-like_PHP"/>
</dbReference>
<proteinExistence type="inferred from homology"/>
<dbReference type="Gene3D" id="3.90.780.10">
    <property type="entry name" value="5'-Nucleotidase, C-terminal domain"/>
    <property type="match status" value="1"/>
</dbReference>
<comment type="similarity">
    <text evidence="2">Belongs to the 5'-nucleotidase family.</text>
</comment>
<sequence length="587" mass="66830">MKKFKIIFSIIFLFFCIHLLSAKEIKLKIIETSDIHGNYFPYDFLNDTPGKGSLARIETYIQQQRDIYGKNLLLFDAGDFLQGQPTSYYYNFIDTVSPHLGARILNYMDYDAAVPGNHDIETGHSVYDRYFTQCKFPYLGANIINTSTGNPYLKPYHIFVREGVKIAVLGLLTPRIPYWLPKDLWSGLQFDDMQESIRKWLPIIREKEKADIIIGLFHSGEKPKSGNVKFEENTSFLIARDIPGFDIILLGHDHNALCRTITNKNGEKVLLLNPGSQGLNIARAEIIIEKKRNTLISKSISGALINTSNCGIDSAFMAQFSTAYDTIQKFSNSPVGTLTQTISTRDSYFGPSAFCDFINQLQLKISGADISFTAPLFFDTEIKAGKIFLRDMFKLYKYENRLHTMLLTGKEIKGYLEHSYSLWTNQMQSPEDDLLLFDNQYTGINKKLLYNSYNFDSAMGIKYTVDVTKPYGNKINIISMSDGSSFDLDKTYKVAINSYRANGDDGMLIKGAGIPKEKIKDRIVKTSDNDLRSDIMQYIHQKGTITPECKNEWKFIPEEWVAPAIERNRNDLFGNISITNKPSINVH</sequence>
<keyword evidence="2" id="KW-0547">Nucleotide-binding</keyword>
<dbReference type="PRINTS" id="PR01607">
    <property type="entry name" value="APYRASEFAMLY"/>
</dbReference>
<protein>
    <submittedName>
        <fullName evidence="5">2',3'-cyclic-nucleotide 2'-phosphodiesterase</fullName>
    </submittedName>
</protein>
<organism evidence="5 6">
    <name type="scientific">Coprobacter secundus subsp. similis</name>
    <dbReference type="NCBI Taxonomy" id="2751153"/>
    <lineage>
        <taxon>Bacteria</taxon>
        <taxon>Pseudomonadati</taxon>
        <taxon>Bacteroidota</taxon>
        <taxon>Bacteroidia</taxon>
        <taxon>Bacteroidales</taxon>
        <taxon>Barnesiellaceae</taxon>
        <taxon>Coprobacter</taxon>
    </lineage>
</organism>
<dbReference type="SUPFAM" id="SSF55816">
    <property type="entry name" value="5'-nucleotidase (syn. UDP-sugar hydrolase), C-terminal domain"/>
    <property type="match status" value="1"/>
</dbReference>
<dbReference type="InterPro" id="IPR029052">
    <property type="entry name" value="Metallo-depent_PP-like"/>
</dbReference>
<keyword evidence="2" id="KW-0378">Hydrolase</keyword>
<dbReference type="PANTHER" id="PTHR11575:SF6">
    <property type="entry name" value="2',3'-CYCLIC-NUCLEOTIDE 2'-PHOSPHODIESTERASE_3'-NUCLEOTIDASE"/>
    <property type="match status" value="1"/>
</dbReference>
<dbReference type="EMBL" id="AP023322">
    <property type="protein sequence ID" value="BCI64519.1"/>
    <property type="molecule type" value="Genomic_DNA"/>
</dbReference>
<evidence type="ECO:0000259" key="3">
    <source>
        <dbReference type="Pfam" id="PF00149"/>
    </source>
</evidence>
<dbReference type="GO" id="GO:0009166">
    <property type="term" value="P:nucleotide catabolic process"/>
    <property type="evidence" value="ECO:0007669"/>
    <property type="project" value="InterPro"/>
</dbReference>
<evidence type="ECO:0000259" key="4">
    <source>
        <dbReference type="Pfam" id="PF02872"/>
    </source>
</evidence>
<dbReference type="Pfam" id="PF00149">
    <property type="entry name" value="Metallophos"/>
    <property type="match status" value="1"/>
</dbReference>
<keyword evidence="1" id="KW-0732">Signal</keyword>
<dbReference type="Proteomes" id="UP000594042">
    <property type="component" value="Chromosome"/>
</dbReference>
<dbReference type="RefSeq" id="WP_200755090.1">
    <property type="nucleotide sequence ID" value="NZ_AP023322.1"/>
</dbReference>
<dbReference type="SUPFAM" id="SSF56300">
    <property type="entry name" value="Metallo-dependent phosphatases"/>
    <property type="match status" value="1"/>
</dbReference>
<keyword evidence="6" id="KW-1185">Reference proteome</keyword>
<dbReference type="Pfam" id="PF02872">
    <property type="entry name" value="5_nucleotid_C"/>
    <property type="match status" value="1"/>
</dbReference>
<dbReference type="InterPro" id="IPR036907">
    <property type="entry name" value="5'-Nucleotdase_C_sf"/>
</dbReference>
<evidence type="ECO:0000256" key="2">
    <source>
        <dbReference type="RuleBase" id="RU362119"/>
    </source>
</evidence>
<dbReference type="InterPro" id="IPR006179">
    <property type="entry name" value="5_nucleotidase/apyrase"/>
</dbReference>
<evidence type="ECO:0000313" key="5">
    <source>
        <dbReference type="EMBL" id="BCI64519.1"/>
    </source>
</evidence>
<dbReference type="Gene3D" id="3.60.21.10">
    <property type="match status" value="1"/>
</dbReference>
<evidence type="ECO:0000256" key="1">
    <source>
        <dbReference type="ARBA" id="ARBA00022729"/>
    </source>
</evidence>
<name>A0A7G1HXU9_9BACT</name>
<reference evidence="6" key="1">
    <citation type="submission" date="2020-07" db="EMBL/GenBank/DDBJ databases">
        <title>Complete genome sequencing of Coprobacter sp. strain 2CBH44.</title>
        <authorList>
            <person name="Sakamoto M."/>
            <person name="Murakami T."/>
            <person name="Mori H."/>
        </authorList>
    </citation>
    <scope>NUCLEOTIDE SEQUENCE [LARGE SCALE GENOMIC DNA]</scope>
    <source>
        <strain evidence="6">2CBH44</strain>
    </source>
</reference>
<dbReference type="AlphaFoldDB" id="A0A7G1HXU9"/>
<dbReference type="GO" id="GO:0030288">
    <property type="term" value="C:outer membrane-bounded periplasmic space"/>
    <property type="evidence" value="ECO:0007669"/>
    <property type="project" value="TreeGrafter"/>
</dbReference>
<feature type="domain" description="5'-Nucleotidase C-terminal" evidence="4">
    <location>
        <begin position="335"/>
        <end position="507"/>
    </location>
</feature>
<evidence type="ECO:0000313" key="6">
    <source>
        <dbReference type="Proteomes" id="UP000594042"/>
    </source>
</evidence>
<gene>
    <name evidence="5" type="ORF">Cop2CBH44_28720</name>
</gene>
<feature type="domain" description="Calcineurin-like phosphoesterase" evidence="3">
    <location>
        <begin position="27"/>
        <end position="255"/>
    </location>
</feature>
<dbReference type="InterPro" id="IPR008334">
    <property type="entry name" value="5'-Nucleotdase_C"/>
</dbReference>
<dbReference type="KEGG" id="copr:Cop2CBH44_28720"/>
<dbReference type="PANTHER" id="PTHR11575">
    <property type="entry name" value="5'-NUCLEOTIDASE-RELATED"/>
    <property type="match status" value="1"/>
</dbReference>